<evidence type="ECO:0000313" key="3">
    <source>
        <dbReference type="Proteomes" id="UP000675284"/>
    </source>
</evidence>
<dbReference type="SUPFAM" id="SSF53067">
    <property type="entry name" value="Actin-like ATPase domain"/>
    <property type="match status" value="1"/>
</dbReference>
<name>A0A941DU26_9BACI</name>
<dbReference type="AlphaFoldDB" id="A0A941DU26"/>
<dbReference type="Gene3D" id="3.30.420.40">
    <property type="match status" value="2"/>
</dbReference>
<dbReference type="Proteomes" id="UP000675284">
    <property type="component" value="Unassembled WGS sequence"/>
</dbReference>
<evidence type="ECO:0000313" key="2">
    <source>
        <dbReference type="EMBL" id="MBR7795741.1"/>
    </source>
</evidence>
<dbReference type="RefSeq" id="WP_166530146.1">
    <property type="nucleotide sequence ID" value="NZ_JAGSOT010000015.1"/>
</dbReference>
<evidence type="ECO:0000256" key="1">
    <source>
        <dbReference type="ARBA" id="ARBA00006479"/>
    </source>
</evidence>
<comment type="caution">
    <text evidence="2">The sequence shown here is derived from an EMBL/GenBank/DDBJ whole genome shotgun (WGS) entry which is preliminary data.</text>
</comment>
<keyword evidence="3" id="KW-1185">Reference proteome</keyword>
<proteinExistence type="inferred from homology"/>
<reference evidence="2" key="1">
    <citation type="submission" date="2021-04" db="EMBL/GenBank/DDBJ databases">
        <title>Isolation and polyphasic classification of algal microorganism.</title>
        <authorList>
            <person name="Wang S."/>
        </authorList>
    </citation>
    <scope>NUCLEOTIDE SEQUENCE</scope>
    <source>
        <strain evidence="2">720a</strain>
    </source>
</reference>
<dbReference type="InterPro" id="IPR000600">
    <property type="entry name" value="ROK"/>
</dbReference>
<organism evidence="2 3">
    <name type="scientific">Virgibacillus salarius</name>
    <dbReference type="NCBI Taxonomy" id="447199"/>
    <lineage>
        <taxon>Bacteria</taxon>
        <taxon>Bacillati</taxon>
        <taxon>Bacillota</taxon>
        <taxon>Bacilli</taxon>
        <taxon>Bacillales</taxon>
        <taxon>Bacillaceae</taxon>
        <taxon>Virgibacillus</taxon>
    </lineage>
</organism>
<dbReference type="Pfam" id="PF00480">
    <property type="entry name" value="ROK"/>
    <property type="match status" value="1"/>
</dbReference>
<comment type="similarity">
    <text evidence="1">Belongs to the ROK (NagC/XylR) family.</text>
</comment>
<dbReference type="EMBL" id="JAGSOT010000015">
    <property type="protein sequence ID" value="MBR7795741.1"/>
    <property type="molecule type" value="Genomic_DNA"/>
</dbReference>
<accession>A0A941DU26</accession>
<protein>
    <submittedName>
        <fullName evidence="2">ROK family protein</fullName>
    </submittedName>
</protein>
<sequence length="312" mass="33548">MGFSIGVDIGGTKIAAVIVDEQGVILYRSKVSSNTNNAESMFKQVVTCIDQVLKKANLSISQITAMGVGVPGKVDRLNGIAVYQNNLPWIDFPLVNRLREAFSIHHIVIDNDVYMAAYAEWKKLNVAPNSTCVYVTISTGISCSIIQNGSFLRGEGFAGEIGLCPITGVDGQLTTLENAASGPAIYKLARERMGNSITSTQDFFQAYIAGDKLASDVMDEVIPSISQGIYSIISLLDPHQIVLGGGVINHHPFLLDLIKQNIGPFLISEQKEALGRITGSKLKGDSGVIGAALCSWENVMCSNTTPEQNFTF</sequence>
<dbReference type="InterPro" id="IPR043129">
    <property type="entry name" value="ATPase_NBD"/>
</dbReference>
<gene>
    <name evidence="2" type="ORF">KCX74_06740</name>
</gene>
<dbReference type="PANTHER" id="PTHR18964">
    <property type="entry name" value="ROK (REPRESSOR, ORF, KINASE) FAMILY"/>
    <property type="match status" value="1"/>
</dbReference>
<dbReference type="PANTHER" id="PTHR18964:SF149">
    <property type="entry name" value="BIFUNCTIONAL UDP-N-ACETYLGLUCOSAMINE 2-EPIMERASE_N-ACETYLMANNOSAMINE KINASE"/>
    <property type="match status" value="1"/>
</dbReference>